<gene>
    <name evidence="1" type="ORF">ACFSXZ_30670</name>
</gene>
<evidence type="ECO:0008006" key="3">
    <source>
        <dbReference type="Google" id="ProtNLM"/>
    </source>
</evidence>
<keyword evidence="2" id="KW-1185">Reference proteome</keyword>
<evidence type="ECO:0000313" key="1">
    <source>
        <dbReference type="EMBL" id="MFD2420701.1"/>
    </source>
</evidence>
<dbReference type="InterPro" id="IPR027417">
    <property type="entry name" value="P-loop_NTPase"/>
</dbReference>
<organism evidence="1 2">
    <name type="scientific">Amycolatopsis pigmentata</name>
    <dbReference type="NCBI Taxonomy" id="450801"/>
    <lineage>
        <taxon>Bacteria</taxon>
        <taxon>Bacillati</taxon>
        <taxon>Actinomycetota</taxon>
        <taxon>Actinomycetes</taxon>
        <taxon>Pseudonocardiales</taxon>
        <taxon>Pseudonocardiaceae</taxon>
        <taxon>Amycolatopsis</taxon>
    </lineage>
</organism>
<proteinExistence type="predicted"/>
<dbReference type="Proteomes" id="UP001597417">
    <property type="component" value="Unassembled WGS sequence"/>
</dbReference>
<name>A0ABW5G3F9_9PSEU</name>
<reference evidence="2" key="1">
    <citation type="journal article" date="2019" name="Int. J. Syst. Evol. Microbiol.">
        <title>The Global Catalogue of Microorganisms (GCM) 10K type strain sequencing project: providing services to taxonomists for standard genome sequencing and annotation.</title>
        <authorList>
            <consortium name="The Broad Institute Genomics Platform"/>
            <consortium name="The Broad Institute Genome Sequencing Center for Infectious Disease"/>
            <person name="Wu L."/>
            <person name="Ma J."/>
        </authorList>
    </citation>
    <scope>NUCLEOTIDE SEQUENCE [LARGE SCALE GENOMIC DNA]</scope>
    <source>
        <strain evidence="2">CGMCC 4.7645</strain>
    </source>
</reference>
<dbReference type="EMBL" id="JBHUKR010000020">
    <property type="protein sequence ID" value="MFD2420701.1"/>
    <property type="molecule type" value="Genomic_DNA"/>
</dbReference>
<dbReference type="RefSeq" id="WP_378268892.1">
    <property type="nucleotide sequence ID" value="NZ_JBHUKR010000020.1"/>
</dbReference>
<evidence type="ECO:0000313" key="2">
    <source>
        <dbReference type="Proteomes" id="UP001597417"/>
    </source>
</evidence>
<sequence>MTEPFYGRKPEIGLVRRLMLRDAGADDPPRPVLVVEGGAATGKTVLLHELLRRCAGTVPCAYLDLASAEEASGHVDTPELLAALAFQLARHCRLYGSLRFNRLVIGLLARRWELDRLDRKRAQAQVRELLRERLPLSTVKKVLADLARDGLRLGAGVDAGQGAIGAAVDLVVDKAASWISTRGRPGRFAGWYGHQDAELGLDPVDELVELNRSARALGGGEEVLWTAFLADLRDNFRTARRAGEWSMNCLVLLDNADTELGRVVLRGLTGKRRLGVGDPLTVVATTRGDFLAELSNAERAKVRQVSGGEQGELSDRETLWLLRRLPPFTVEEIREMTRRLGISERDALNLGTLLYRLGRGHPGGTKILLDAAAAERSGTFEPAELLTPRLEDVLRDRLLAGVPEAEAESLTFCAAGRDPSEGLRLREEVRPEPFPVGLWEPGTHTTLLRMLLLRRLARRPGDWRTAHERLRKDATDIEAELYHSLALGKVTAVASVLTKQLTEESLANWLTLLDGVVTAPRPPAPLLEAGEGSAPAFVEALISALQEAADPMCGADRGWLYARIAEAYRDLFRHTGGRSDELLDRIRRYDRLSTLWRRGSHEFDVLEETQ</sequence>
<dbReference type="Gene3D" id="3.40.50.300">
    <property type="entry name" value="P-loop containing nucleotide triphosphate hydrolases"/>
    <property type="match status" value="1"/>
</dbReference>
<accession>A0ABW5G3F9</accession>
<dbReference type="SUPFAM" id="SSF52540">
    <property type="entry name" value="P-loop containing nucleoside triphosphate hydrolases"/>
    <property type="match status" value="1"/>
</dbReference>
<protein>
    <recommendedName>
        <fullName evidence="3">AAA ATPase domain-containing protein</fullName>
    </recommendedName>
</protein>
<comment type="caution">
    <text evidence="1">The sequence shown here is derived from an EMBL/GenBank/DDBJ whole genome shotgun (WGS) entry which is preliminary data.</text>
</comment>